<keyword evidence="1" id="KW-0391">Immunity</keyword>
<name>A0A8D0FK59_STROC</name>
<dbReference type="Proteomes" id="UP000694551">
    <property type="component" value="Unplaced"/>
</dbReference>
<dbReference type="Gene3D" id="2.60.40.10">
    <property type="entry name" value="Immunoglobulins"/>
    <property type="match status" value="1"/>
</dbReference>
<proteinExistence type="predicted"/>
<reference evidence="5" key="1">
    <citation type="submission" date="2025-08" db="UniProtKB">
        <authorList>
            <consortium name="Ensembl"/>
        </authorList>
    </citation>
    <scope>IDENTIFICATION</scope>
</reference>
<sequence>GRVLCLVQGSRLETRPGFSLVETGGGLRAPGGSLTLVCKGSGFTFSSFDMLWVRQAPGKGLEYVAAITNDGGWTGYAPSVKGRFSISKDNAQSTVTLQMSSLRDDDTATYYCARDDLGTHHRGVGARWHHQHHQHHLWRNSRWPCRRP</sequence>
<keyword evidence="3" id="KW-1280">Immunoglobulin</keyword>
<dbReference type="SUPFAM" id="SSF48726">
    <property type="entry name" value="Immunoglobulin"/>
    <property type="match status" value="1"/>
</dbReference>
<dbReference type="FunFam" id="2.60.40.10:FF:002198">
    <property type="entry name" value="Immunoglobulin heavy variable 5-2"/>
    <property type="match status" value="1"/>
</dbReference>
<evidence type="ECO:0000256" key="3">
    <source>
        <dbReference type="ARBA" id="ARBA00043265"/>
    </source>
</evidence>
<dbReference type="Ensembl" id="ENSSOCT00000016502.1">
    <property type="protein sequence ID" value="ENSSOCP00000016091.1"/>
    <property type="gene ID" value="ENSSOCG00000012091.1"/>
</dbReference>
<dbReference type="GO" id="GO:0019814">
    <property type="term" value="C:immunoglobulin complex"/>
    <property type="evidence" value="ECO:0007669"/>
    <property type="project" value="UniProtKB-KW"/>
</dbReference>
<evidence type="ECO:0000256" key="1">
    <source>
        <dbReference type="ARBA" id="ARBA00022859"/>
    </source>
</evidence>
<evidence type="ECO:0000256" key="2">
    <source>
        <dbReference type="ARBA" id="ARBA00023130"/>
    </source>
</evidence>
<feature type="domain" description="Ig-like" evidence="4">
    <location>
        <begin position="16"/>
        <end position="112"/>
    </location>
</feature>
<evidence type="ECO:0000313" key="5">
    <source>
        <dbReference type="Ensembl" id="ENSSOCP00000016091.1"/>
    </source>
</evidence>
<dbReference type="GO" id="GO:0005576">
    <property type="term" value="C:extracellular region"/>
    <property type="evidence" value="ECO:0007669"/>
    <property type="project" value="UniProtKB-ARBA"/>
</dbReference>
<dbReference type="InterPro" id="IPR036179">
    <property type="entry name" value="Ig-like_dom_sf"/>
</dbReference>
<dbReference type="InterPro" id="IPR007110">
    <property type="entry name" value="Ig-like_dom"/>
</dbReference>
<dbReference type="GO" id="GO:0002250">
    <property type="term" value="P:adaptive immune response"/>
    <property type="evidence" value="ECO:0007669"/>
    <property type="project" value="UniProtKB-KW"/>
</dbReference>
<dbReference type="PROSITE" id="PS50835">
    <property type="entry name" value="IG_LIKE"/>
    <property type="match status" value="1"/>
</dbReference>
<reference evidence="5" key="2">
    <citation type="submission" date="2025-09" db="UniProtKB">
        <authorList>
            <consortium name="Ensembl"/>
        </authorList>
    </citation>
    <scope>IDENTIFICATION</scope>
</reference>
<evidence type="ECO:0000313" key="6">
    <source>
        <dbReference type="Proteomes" id="UP000694551"/>
    </source>
</evidence>
<organism evidence="5 6">
    <name type="scientific">Strix occidentalis caurina</name>
    <name type="common">northern spotted owl</name>
    <dbReference type="NCBI Taxonomy" id="311401"/>
    <lineage>
        <taxon>Eukaryota</taxon>
        <taxon>Metazoa</taxon>
        <taxon>Chordata</taxon>
        <taxon>Craniata</taxon>
        <taxon>Vertebrata</taxon>
        <taxon>Euteleostomi</taxon>
        <taxon>Archelosauria</taxon>
        <taxon>Archosauria</taxon>
        <taxon>Dinosauria</taxon>
        <taxon>Saurischia</taxon>
        <taxon>Theropoda</taxon>
        <taxon>Coelurosauria</taxon>
        <taxon>Aves</taxon>
        <taxon>Neognathae</taxon>
        <taxon>Neoaves</taxon>
        <taxon>Telluraves</taxon>
        <taxon>Strigiformes</taxon>
        <taxon>Strigidae</taxon>
        <taxon>Strix</taxon>
    </lineage>
</organism>
<dbReference type="InterPro" id="IPR050199">
    <property type="entry name" value="IgHV"/>
</dbReference>
<accession>A0A8D0FK59</accession>
<dbReference type="InterPro" id="IPR013106">
    <property type="entry name" value="Ig_V-set"/>
</dbReference>
<dbReference type="InterPro" id="IPR013783">
    <property type="entry name" value="Ig-like_fold"/>
</dbReference>
<dbReference type="SMART" id="SM00406">
    <property type="entry name" value="IGv"/>
    <property type="match status" value="1"/>
</dbReference>
<evidence type="ECO:0000259" key="4">
    <source>
        <dbReference type="PROSITE" id="PS50835"/>
    </source>
</evidence>
<dbReference type="PANTHER" id="PTHR23266">
    <property type="entry name" value="IMMUNOGLOBULIN HEAVY CHAIN"/>
    <property type="match status" value="1"/>
</dbReference>
<dbReference type="AlphaFoldDB" id="A0A8D0FK59"/>
<protein>
    <recommendedName>
        <fullName evidence="4">Ig-like domain-containing protein</fullName>
    </recommendedName>
</protein>
<keyword evidence="6" id="KW-1185">Reference proteome</keyword>
<dbReference type="Pfam" id="PF07686">
    <property type="entry name" value="V-set"/>
    <property type="match status" value="1"/>
</dbReference>
<keyword evidence="2" id="KW-1064">Adaptive immunity</keyword>